<dbReference type="InterPro" id="IPR044730">
    <property type="entry name" value="RNase_H-like_dom_plant"/>
</dbReference>
<dbReference type="PROSITE" id="PS50879">
    <property type="entry name" value="RNASE_H_1"/>
    <property type="match status" value="1"/>
</dbReference>
<proteinExistence type="predicted"/>
<dbReference type="GO" id="GO:0004523">
    <property type="term" value="F:RNA-DNA hybrid ribonuclease activity"/>
    <property type="evidence" value="ECO:0007669"/>
    <property type="project" value="InterPro"/>
</dbReference>
<dbReference type="Gene3D" id="3.30.420.10">
    <property type="entry name" value="Ribonuclease H-like superfamily/Ribonuclease H"/>
    <property type="match status" value="1"/>
</dbReference>
<dbReference type="AlphaFoldDB" id="A0AAV2FGJ1"/>
<dbReference type="InterPro" id="IPR012337">
    <property type="entry name" value="RNaseH-like_sf"/>
</dbReference>
<protein>
    <recommendedName>
        <fullName evidence="1">RNase H type-1 domain-containing protein</fullName>
    </recommendedName>
</protein>
<dbReference type="PANTHER" id="PTHR47723:SF13">
    <property type="entry name" value="PUTATIVE-RELATED"/>
    <property type="match status" value="1"/>
</dbReference>
<dbReference type="InterPro" id="IPR036397">
    <property type="entry name" value="RNaseH_sf"/>
</dbReference>
<dbReference type="InterPro" id="IPR002156">
    <property type="entry name" value="RNaseH_domain"/>
</dbReference>
<keyword evidence="3" id="KW-1185">Reference proteome</keyword>
<evidence type="ECO:0000313" key="3">
    <source>
        <dbReference type="Proteomes" id="UP001497516"/>
    </source>
</evidence>
<dbReference type="InterPro" id="IPR053151">
    <property type="entry name" value="RNase_H-like"/>
</dbReference>
<dbReference type="Pfam" id="PF13456">
    <property type="entry name" value="RVT_3"/>
    <property type="match status" value="1"/>
</dbReference>
<evidence type="ECO:0000313" key="2">
    <source>
        <dbReference type="EMBL" id="CAL1397426.1"/>
    </source>
</evidence>
<evidence type="ECO:0000259" key="1">
    <source>
        <dbReference type="PROSITE" id="PS50879"/>
    </source>
</evidence>
<dbReference type="PANTHER" id="PTHR47723">
    <property type="entry name" value="OS05G0353850 PROTEIN"/>
    <property type="match status" value="1"/>
</dbReference>
<reference evidence="2 3" key="1">
    <citation type="submission" date="2024-04" db="EMBL/GenBank/DDBJ databases">
        <authorList>
            <person name="Fracassetti M."/>
        </authorList>
    </citation>
    <scope>NUCLEOTIDE SEQUENCE [LARGE SCALE GENOMIC DNA]</scope>
</reference>
<dbReference type="CDD" id="cd06222">
    <property type="entry name" value="RNase_H_like"/>
    <property type="match status" value="1"/>
</dbReference>
<name>A0AAV2FGJ1_9ROSI</name>
<dbReference type="GO" id="GO:0003676">
    <property type="term" value="F:nucleic acid binding"/>
    <property type="evidence" value="ECO:0007669"/>
    <property type="project" value="InterPro"/>
</dbReference>
<dbReference type="Proteomes" id="UP001497516">
    <property type="component" value="Chromosome 6"/>
</dbReference>
<sequence length="326" mass="36772">MAALGKLTTNQIRKDRHLTDDSSCPDCSGIPEASVHCLGDCRKARAVWNKILANENERKAAFFNSNYNDWIKANVLDDSSGSWVGPWGSFFSLVMWYLWKCRNDVIFKGIKLAASSLHHYITAKANDWARTWELARKAMIMVDGGHRIETLIGWKKPPAGWHKMNTDGAARNNPGLATTGGVLRDHNGDWLGGFCSKLGTGTPLLAELWGVLQGLEMAWKKGSRFLIMEIDARLAIQLIEQRRDKVHPYATILGAIRRLLAKEWVVCLVQTYREGNRVADWLTKHSLVYPFGIYELEAPPLDLDKICQEDVLGISFPRLVRHTSEE</sequence>
<dbReference type="SUPFAM" id="SSF53098">
    <property type="entry name" value="Ribonuclease H-like"/>
    <property type="match status" value="1"/>
</dbReference>
<dbReference type="EMBL" id="OZ034819">
    <property type="protein sequence ID" value="CAL1397426.1"/>
    <property type="molecule type" value="Genomic_DNA"/>
</dbReference>
<organism evidence="2 3">
    <name type="scientific">Linum trigynum</name>
    <dbReference type="NCBI Taxonomy" id="586398"/>
    <lineage>
        <taxon>Eukaryota</taxon>
        <taxon>Viridiplantae</taxon>
        <taxon>Streptophyta</taxon>
        <taxon>Embryophyta</taxon>
        <taxon>Tracheophyta</taxon>
        <taxon>Spermatophyta</taxon>
        <taxon>Magnoliopsida</taxon>
        <taxon>eudicotyledons</taxon>
        <taxon>Gunneridae</taxon>
        <taxon>Pentapetalae</taxon>
        <taxon>rosids</taxon>
        <taxon>fabids</taxon>
        <taxon>Malpighiales</taxon>
        <taxon>Linaceae</taxon>
        <taxon>Linum</taxon>
    </lineage>
</organism>
<accession>A0AAV2FGJ1</accession>
<gene>
    <name evidence="2" type="ORF">LTRI10_LOCUS37725</name>
</gene>
<feature type="domain" description="RNase H type-1" evidence="1">
    <location>
        <begin position="158"/>
        <end position="288"/>
    </location>
</feature>